<keyword evidence="3" id="KW-1185">Reference proteome</keyword>
<dbReference type="AlphaFoldDB" id="A0A7W7WMR8"/>
<name>A0A7W7WMR8_9ACTN</name>
<feature type="compositionally biased region" description="Low complexity" evidence="1">
    <location>
        <begin position="327"/>
        <end position="336"/>
    </location>
</feature>
<evidence type="ECO:0000256" key="1">
    <source>
        <dbReference type="SAM" id="MobiDB-lite"/>
    </source>
</evidence>
<dbReference type="EMBL" id="JACHJW010000001">
    <property type="protein sequence ID" value="MBB4956433.1"/>
    <property type="molecule type" value="Genomic_DNA"/>
</dbReference>
<dbReference type="RefSeq" id="WP_184531895.1">
    <property type="nucleotide sequence ID" value="NZ_JACHJW010000001.1"/>
</dbReference>
<comment type="caution">
    <text evidence="2">The sequence shown here is derived from an EMBL/GenBank/DDBJ whole genome shotgun (WGS) entry which is preliminary data.</text>
</comment>
<dbReference type="Gene3D" id="3.90.176.10">
    <property type="entry name" value="Toxin ADP-ribosyltransferase, Chain A, domain 1"/>
    <property type="match status" value="1"/>
</dbReference>
<feature type="compositionally biased region" description="Pro residues" evidence="1">
    <location>
        <begin position="198"/>
        <end position="214"/>
    </location>
</feature>
<protein>
    <submittedName>
        <fullName evidence="2">Uncharacterized protein</fullName>
    </submittedName>
</protein>
<feature type="region of interest" description="Disordered" evidence="1">
    <location>
        <begin position="621"/>
        <end position="651"/>
    </location>
</feature>
<evidence type="ECO:0000313" key="3">
    <source>
        <dbReference type="Proteomes" id="UP000578819"/>
    </source>
</evidence>
<feature type="region of interest" description="Disordered" evidence="1">
    <location>
        <begin position="327"/>
        <end position="351"/>
    </location>
</feature>
<reference evidence="2 3" key="1">
    <citation type="submission" date="2020-08" db="EMBL/GenBank/DDBJ databases">
        <title>Sequencing the genomes of 1000 actinobacteria strains.</title>
        <authorList>
            <person name="Klenk H.-P."/>
        </authorList>
    </citation>
    <scope>NUCLEOTIDE SEQUENCE [LARGE SCALE GENOMIC DNA]</scope>
    <source>
        <strain evidence="2 3">DSM 45886</strain>
    </source>
</reference>
<gene>
    <name evidence="2" type="ORF">FHR38_000166</name>
</gene>
<dbReference type="Proteomes" id="UP000578819">
    <property type="component" value="Unassembled WGS sequence"/>
</dbReference>
<feature type="compositionally biased region" description="Gly residues" evidence="1">
    <location>
        <begin position="492"/>
        <end position="510"/>
    </location>
</feature>
<feature type="region of interest" description="Disordered" evidence="1">
    <location>
        <begin position="490"/>
        <end position="510"/>
    </location>
</feature>
<sequence>MGEVLAPVQRVPLPSFWGRPQPDRAVPAGQHVTRYLRQATQVVGAAVARILPDAGSRVPVLNWGPWESPGSVTPGPAGWFALVVEADRSGFRLGGRPMVAADLARAIWHCPRWRGRPVLLVTQASAPADGAGPVLRQLAVDLGAPVYASDAGIRFTFGRAFADGQFWCWHPNGADEPGLAGRLLPPLGPVRARRTPPGQSPSPLPPGVPAEPVPPPVANHPAIAPPPAAPAAIQSSVAVPGLEPGRPSELETAHLVRGLTVPVIEVPQPDFGLRRIVLPEFPPPRLELDTHRPLDTIVAAGTTDSQAPATDTPATVAAMPAAVTVVPPSSPDTADTPGGGGAAGPPSVSPAARREAAWLGVRARTEEADRERLRVVLGWKFQAHSRAVVRALSLHPGLRNAVGAHDVMAGLVAVLALLDGMRERVDDTLRGGTPDEDVQLLARCACAGLVQLPAIGGPVFAAVPDGLEVTDRYRPGDLVVEPGFTTVSLTGGTVGTGTGTGTGGGGGGGTGGGGGAGRYAIWSATARRLDQLGIPGAQVGQAMFAAGTRFAVLGVDDGPDGAPCVLLREIVFEHRGGALDERVAGKLRDALAAQAPRAAPAPLPWPLGFAASDRPFALQLDPAGALRDDPSGPARPAPVSPGSDSHEGVVP</sequence>
<accession>A0A7W7WMR8</accession>
<proteinExistence type="predicted"/>
<evidence type="ECO:0000313" key="2">
    <source>
        <dbReference type="EMBL" id="MBB4956433.1"/>
    </source>
</evidence>
<feature type="region of interest" description="Disordered" evidence="1">
    <location>
        <begin position="187"/>
        <end position="214"/>
    </location>
</feature>
<organism evidence="2 3">
    <name type="scientific">Micromonospora polyrhachis</name>
    <dbReference type="NCBI Taxonomy" id="1282883"/>
    <lineage>
        <taxon>Bacteria</taxon>
        <taxon>Bacillati</taxon>
        <taxon>Actinomycetota</taxon>
        <taxon>Actinomycetes</taxon>
        <taxon>Micromonosporales</taxon>
        <taxon>Micromonosporaceae</taxon>
        <taxon>Micromonospora</taxon>
    </lineage>
</organism>